<dbReference type="CDD" id="cd09281">
    <property type="entry name" value="UPF0066"/>
    <property type="match status" value="1"/>
</dbReference>
<comment type="caution">
    <text evidence="4">The sequence shown here is derived from an EMBL/GenBank/DDBJ whole genome shotgun (WGS) entry which is preliminary data.</text>
</comment>
<dbReference type="InterPro" id="IPR040372">
    <property type="entry name" value="YaeB-like"/>
</dbReference>
<evidence type="ECO:0000256" key="1">
    <source>
        <dbReference type="ARBA" id="ARBA00022691"/>
    </source>
</evidence>
<reference evidence="4 5" key="1">
    <citation type="submission" date="2010-12" db="EMBL/GenBank/DDBJ databases">
        <authorList>
            <person name="Muzny D."/>
            <person name="Qin X."/>
            <person name="Deng J."/>
            <person name="Jiang H."/>
            <person name="Liu Y."/>
            <person name="Qu J."/>
            <person name="Song X.-Z."/>
            <person name="Zhang L."/>
            <person name="Thornton R."/>
            <person name="Coyle M."/>
            <person name="Francisco L."/>
            <person name="Jackson L."/>
            <person name="Javaid M."/>
            <person name="Korchina V."/>
            <person name="Kovar C."/>
            <person name="Mata R."/>
            <person name="Mathew T."/>
            <person name="Ngo R."/>
            <person name="Nguyen L."/>
            <person name="Nguyen N."/>
            <person name="Okwuonu G."/>
            <person name="Ongeri F."/>
            <person name="Pham C."/>
            <person name="Simmons D."/>
            <person name="Wilczek-Boney K."/>
            <person name="Hale W."/>
            <person name="Jakkamsetti A."/>
            <person name="Pham P."/>
            <person name="Ruth R."/>
            <person name="San Lucas F."/>
            <person name="Warren J."/>
            <person name="Zhang J."/>
            <person name="Zhao Z."/>
            <person name="Zhou C."/>
            <person name="Zhu D."/>
            <person name="Lee S."/>
            <person name="Bess C."/>
            <person name="Blankenburg K."/>
            <person name="Forbes L."/>
            <person name="Fu Q."/>
            <person name="Gubbala S."/>
            <person name="Hirani K."/>
            <person name="Jayaseelan J.C."/>
            <person name="Lara F."/>
            <person name="Munidasa M."/>
            <person name="Palculict T."/>
            <person name="Patil S."/>
            <person name="Pu L.-L."/>
            <person name="Saada N."/>
            <person name="Tang L."/>
            <person name="Weissenberger G."/>
            <person name="Zhu Y."/>
            <person name="Hemphill L."/>
            <person name="Shang Y."/>
            <person name="Youmans B."/>
            <person name="Ayvaz T."/>
            <person name="Ross M."/>
            <person name="Santibanez J."/>
            <person name="Aqrawi P."/>
            <person name="Gross S."/>
            <person name="Joshi V."/>
            <person name="Fowler G."/>
            <person name="Nazareth L."/>
            <person name="Reid J."/>
            <person name="Worley K."/>
            <person name="Petrosino J."/>
            <person name="Highlander S."/>
            <person name="Gibbs R."/>
        </authorList>
    </citation>
    <scope>NUCLEOTIDE SEQUENCE [LARGE SCALE GENOMIC DNA]</scope>
    <source>
        <strain evidence="4 5">ATCC 23263</strain>
    </source>
</reference>
<dbReference type="STRING" id="887929.HMP0721_1902"/>
<dbReference type="InterPro" id="IPR036413">
    <property type="entry name" value="YaeB-like_sf"/>
</dbReference>
<dbReference type="EMBL" id="AEQN01000023">
    <property type="protein sequence ID" value="EFV01163.1"/>
    <property type="molecule type" value="Genomic_DNA"/>
</dbReference>
<dbReference type="eggNOG" id="COG1720">
    <property type="taxonomic scope" value="Bacteria"/>
</dbReference>
<proteinExistence type="inferred from homology"/>
<dbReference type="AlphaFoldDB" id="E6MIR7"/>
<dbReference type="HOGENOM" id="CLU_013458_2_0_9"/>
<dbReference type="RefSeq" id="WP_006599324.1">
    <property type="nucleotide sequence ID" value="NZ_GL622359.1"/>
</dbReference>
<evidence type="ECO:0000313" key="5">
    <source>
        <dbReference type="Proteomes" id="UP000004754"/>
    </source>
</evidence>
<dbReference type="SUPFAM" id="SSF118196">
    <property type="entry name" value="YaeB-like"/>
    <property type="match status" value="1"/>
</dbReference>
<organism evidence="4 5">
    <name type="scientific">Pseudoramibacter alactolyticus ATCC 23263</name>
    <dbReference type="NCBI Taxonomy" id="887929"/>
    <lineage>
        <taxon>Bacteria</taxon>
        <taxon>Bacillati</taxon>
        <taxon>Bacillota</taxon>
        <taxon>Clostridia</taxon>
        <taxon>Eubacteriales</taxon>
        <taxon>Eubacteriaceae</taxon>
        <taxon>Pseudoramibacter</taxon>
    </lineage>
</organism>
<feature type="domain" description="TsaA-like" evidence="3">
    <location>
        <begin position="6"/>
        <end position="127"/>
    </location>
</feature>
<protein>
    <submittedName>
        <fullName evidence="4">Putative methyltransferase, YaeB family</fullName>
    </submittedName>
</protein>
<dbReference type="InterPro" id="IPR023370">
    <property type="entry name" value="TrmO-like_N"/>
</dbReference>
<dbReference type="Proteomes" id="UP000004754">
    <property type="component" value="Unassembled WGS sequence"/>
</dbReference>
<sequence length="127" mass="13858">MTTITCQPIGIIRTAFTSRENTPRGVAAQNACGVIQMDPQYREAMADMHPGERYLVLFYFDRAKGFAQTVPIHGDGPMTGLFSTRAPNRPNPIGLTAITVESITDTQIAFRGADMMDGTPVLDIKPL</sequence>
<evidence type="ECO:0000259" key="3">
    <source>
        <dbReference type="PROSITE" id="PS51668"/>
    </source>
</evidence>
<gene>
    <name evidence="4" type="ORF">HMP0721_1902</name>
</gene>
<dbReference type="InterPro" id="IPR036414">
    <property type="entry name" value="YaeB_N_sf"/>
</dbReference>
<dbReference type="GO" id="GO:0008168">
    <property type="term" value="F:methyltransferase activity"/>
    <property type="evidence" value="ECO:0007669"/>
    <property type="project" value="UniProtKB-KW"/>
</dbReference>
<keyword evidence="4" id="KW-0808">Transferase</keyword>
<dbReference type="PROSITE" id="PS51668">
    <property type="entry name" value="TSAA_2"/>
    <property type="match status" value="1"/>
</dbReference>
<keyword evidence="4" id="KW-0489">Methyltransferase</keyword>
<name>E6MIR7_9FIRM</name>
<accession>E6MIR7</accession>
<dbReference type="Gene3D" id="2.40.30.70">
    <property type="entry name" value="YaeB-like"/>
    <property type="match status" value="1"/>
</dbReference>
<evidence type="ECO:0000256" key="2">
    <source>
        <dbReference type="ARBA" id="ARBA00033753"/>
    </source>
</evidence>
<keyword evidence="5" id="KW-1185">Reference proteome</keyword>
<keyword evidence="1" id="KW-0949">S-adenosyl-L-methionine</keyword>
<dbReference type="OrthoDB" id="9804309at2"/>
<comment type="similarity">
    <text evidence="2">Belongs to the tRNA methyltransferase O family.</text>
</comment>
<dbReference type="GO" id="GO:0032259">
    <property type="term" value="P:methylation"/>
    <property type="evidence" value="ECO:0007669"/>
    <property type="project" value="UniProtKB-KW"/>
</dbReference>
<dbReference type="PANTHER" id="PTHR12818">
    <property type="entry name" value="TRNA (ADENINE(37)-N6)-METHYLTRANSFERASE"/>
    <property type="match status" value="1"/>
</dbReference>
<dbReference type="Pfam" id="PF01980">
    <property type="entry name" value="TrmO_N"/>
    <property type="match status" value="1"/>
</dbReference>
<dbReference type="PANTHER" id="PTHR12818:SF0">
    <property type="entry name" value="TRNA (ADENINE(37)-N6)-METHYLTRANSFERASE"/>
    <property type="match status" value="1"/>
</dbReference>
<evidence type="ECO:0000313" key="4">
    <source>
        <dbReference type="EMBL" id="EFV01163.1"/>
    </source>
</evidence>